<dbReference type="EMBL" id="FMTY01000005">
    <property type="protein sequence ID" value="SCX14825.1"/>
    <property type="molecule type" value="Genomic_DNA"/>
</dbReference>
<proteinExistence type="predicted"/>
<accession>A0A1G4W0I0</accession>
<reference evidence="1 2" key="1">
    <citation type="submission" date="2016-10" db="EMBL/GenBank/DDBJ databases">
        <authorList>
            <person name="de Groot N.N."/>
        </authorList>
    </citation>
    <scope>NUCLEOTIDE SEQUENCE [LARGE SCALE GENOMIC DNA]</scope>
    <source>
        <strain evidence="1 2">CGMCC 1.3801</strain>
    </source>
</reference>
<gene>
    <name evidence="1" type="ORF">SAMN02927925_02134</name>
</gene>
<dbReference type="Proteomes" id="UP000182124">
    <property type="component" value="Unassembled WGS sequence"/>
</dbReference>
<evidence type="ECO:0000313" key="2">
    <source>
        <dbReference type="Proteomes" id="UP000182124"/>
    </source>
</evidence>
<dbReference type="AlphaFoldDB" id="A0A1G4W0I0"/>
<dbReference type="RefSeq" id="WP_143000944.1">
    <property type="nucleotide sequence ID" value="NZ_CBCSBQ010000004.1"/>
</dbReference>
<organism evidence="1 2">
    <name type="scientific">Flavobacterium saliperosum</name>
    <dbReference type="NCBI Taxonomy" id="329186"/>
    <lineage>
        <taxon>Bacteria</taxon>
        <taxon>Pseudomonadati</taxon>
        <taxon>Bacteroidota</taxon>
        <taxon>Flavobacteriia</taxon>
        <taxon>Flavobacteriales</taxon>
        <taxon>Flavobacteriaceae</taxon>
        <taxon>Flavobacterium</taxon>
    </lineage>
</organism>
<protein>
    <submittedName>
        <fullName evidence="1">Uncharacterized protein</fullName>
    </submittedName>
</protein>
<sequence>MLKRLAITLLFFIACVVNLGHSLFPHSHVVEHHHNHDGQHHHHHHHDEKSQESGIALFFSHFNHNSDNFTKGHFDEEVRFVCTNNLQAIITNVAGIDLEVFFNVSEVPIKTFKEPFVFISPHLESLTFRGPPSFFS</sequence>
<evidence type="ECO:0000313" key="1">
    <source>
        <dbReference type="EMBL" id="SCX14825.1"/>
    </source>
</evidence>
<name>A0A1G4W0I0_9FLAO</name>
<dbReference type="STRING" id="329186.SAMN02927925_02134"/>
<dbReference type="PROSITE" id="PS51257">
    <property type="entry name" value="PROKAR_LIPOPROTEIN"/>
    <property type="match status" value="1"/>
</dbReference>